<gene>
    <name evidence="2" type="ORF">ENE74_13500</name>
</gene>
<evidence type="ECO:0000313" key="3">
    <source>
        <dbReference type="Proteomes" id="UP000282977"/>
    </source>
</evidence>
<feature type="signal peptide" evidence="1">
    <location>
        <begin position="1"/>
        <end position="27"/>
    </location>
</feature>
<keyword evidence="1" id="KW-0732">Signal</keyword>
<dbReference type="RefSeq" id="WP_127691466.1">
    <property type="nucleotide sequence ID" value="NZ_RZUL01000005.1"/>
</dbReference>
<keyword evidence="3" id="KW-1185">Reference proteome</keyword>
<name>A0A437J4U0_9SPHN</name>
<evidence type="ECO:0000313" key="2">
    <source>
        <dbReference type="EMBL" id="RVT39766.1"/>
    </source>
</evidence>
<dbReference type="AlphaFoldDB" id="A0A437J4U0"/>
<dbReference type="EMBL" id="RZUL01000005">
    <property type="protein sequence ID" value="RVT39766.1"/>
    <property type="molecule type" value="Genomic_DNA"/>
</dbReference>
<dbReference type="Proteomes" id="UP000282977">
    <property type="component" value="Unassembled WGS sequence"/>
</dbReference>
<protein>
    <recommendedName>
        <fullName evidence="4">DUF4148 domain-containing protein</fullName>
    </recommendedName>
</protein>
<sequence length="94" mass="9939">MAGTDRGRRICLAAAALSLAAGAPAFACADHGGADNYFLAYIDYSGMTEAEQFAAEQRAIAQYHAAQIDKARAQFVTRFKVDPAPTTVARADAQ</sequence>
<organism evidence="2 3">
    <name type="scientific">Sphingobium algorifonticola</name>
    <dbReference type="NCBI Taxonomy" id="2008318"/>
    <lineage>
        <taxon>Bacteria</taxon>
        <taxon>Pseudomonadati</taxon>
        <taxon>Pseudomonadota</taxon>
        <taxon>Alphaproteobacteria</taxon>
        <taxon>Sphingomonadales</taxon>
        <taxon>Sphingomonadaceae</taxon>
        <taxon>Sphingobium</taxon>
    </lineage>
</organism>
<evidence type="ECO:0000256" key="1">
    <source>
        <dbReference type="SAM" id="SignalP"/>
    </source>
</evidence>
<reference evidence="2 3" key="1">
    <citation type="submission" date="2019-01" db="EMBL/GenBank/DDBJ databases">
        <authorList>
            <person name="Chen W.-M."/>
        </authorList>
    </citation>
    <scope>NUCLEOTIDE SEQUENCE [LARGE SCALE GENOMIC DNA]</scope>
    <source>
        <strain evidence="2 3">TLA-22</strain>
    </source>
</reference>
<dbReference type="OrthoDB" id="9992342at2"/>
<accession>A0A437J4U0</accession>
<evidence type="ECO:0008006" key="4">
    <source>
        <dbReference type="Google" id="ProtNLM"/>
    </source>
</evidence>
<comment type="caution">
    <text evidence="2">The sequence shown here is derived from an EMBL/GenBank/DDBJ whole genome shotgun (WGS) entry which is preliminary data.</text>
</comment>
<feature type="chain" id="PRO_5019090830" description="DUF4148 domain-containing protein" evidence="1">
    <location>
        <begin position="28"/>
        <end position="94"/>
    </location>
</feature>
<proteinExistence type="predicted"/>